<dbReference type="SUPFAM" id="SSF47762">
    <property type="entry name" value="PAH2 domain"/>
    <property type="match status" value="3"/>
</dbReference>
<comment type="subcellular location">
    <subcellularLocation>
        <location evidence="1 7">Nucleus</location>
    </subcellularLocation>
</comment>
<organism evidence="11 12">
    <name type="scientific">Micromonas commoda (strain RCC299 / NOUM17 / CCMP2709)</name>
    <name type="common">Picoplanktonic green alga</name>
    <dbReference type="NCBI Taxonomy" id="296587"/>
    <lineage>
        <taxon>Eukaryota</taxon>
        <taxon>Viridiplantae</taxon>
        <taxon>Chlorophyta</taxon>
        <taxon>Mamiellophyceae</taxon>
        <taxon>Mamiellales</taxon>
        <taxon>Mamiellaceae</taxon>
        <taxon>Micromonas</taxon>
    </lineage>
</organism>
<dbReference type="InterPro" id="IPR036600">
    <property type="entry name" value="PAH_sf"/>
</dbReference>
<feature type="region of interest" description="Disordered" evidence="9">
    <location>
        <begin position="194"/>
        <end position="241"/>
    </location>
</feature>
<evidence type="ECO:0000313" key="12">
    <source>
        <dbReference type="Proteomes" id="UP000002009"/>
    </source>
</evidence>
<gene>
    <name evidence="11" type="primary">SIN3</name>
    <name evidence="11" type="ORF">MICPUN_55021</name>
</gene>
<evidence type="ECO:0000313" key="11">
    <source>
        <dbReference type="EMBL" id="ACO68386.1"/>
    </source>
</evidence>
<evidence type="ECO:0000256" key="3">
    <source>
        <dbReference type="ARBA" id="ARBA00022737"/>
    </source>
</evidence>
<dbReference type="Pfam" id="PF02671">
    <property type="entry name" value="PAH"/>
    <property type="match status" value="3"/>
</dbReference>
<dbReference type="EMBL" id="CP001574">
    <property type="protein sequence ID" value="ACO68386.1"/>
    <property type="molecule type" value="Genomic_DNA"/>
</dbReference>
<reference evidence="11 12" key="1">
    <citation type="journal article" date="2009" name="Science">
        <title>Green evolution and dynamic adaptations revealed by genomes of the marine picoeukaryotes Micromonas.</title>
        <authorList>
            <person name="Worden A.Z."/>
            <person name="Lee J.H."/>
            <person name="Mock T."/>
            <person name="Rouze P."/>
            <person name="Simmons M.P."/>
            <person name="Aerts A.L."/>
            <person name="Allen A.E."/>
            <person name="Cuvelier M.L."/>
            <person name="Derelle E."/>
            <person name="Everett M.V."/>
            <person name="Foulon E."/>
            <person name="Grimwood J."/>
            <person name="Gundlach H."/>
            <person name="Henrissat B."/>
            <person name="Napoli C."/>
            <person name="McDonald S.M."/>
            <person name="Parker M.S."/>
            <person name="Rombauts S."/>
            <person name="Salamov A."/>
            <person name="Von Dassow P."/>
            <person name="Badger J.H."/>
            <person name="Coutinho P.M."/>
            <person name="Demir E."/>
            <person name="Dubchak I."/>
            <person name="Gentemann C."/>
            <person name="Eikrem W."/>
            <person name="Gready J.E."/>
            <person name="John U."/>
            <person name="Lanier W."/>
            <person name="Lindquist E.A."/>
            <person name="Lucas S."/>
            <person name="Mayer K.F."/>
            <person name="Moreau H."/>
            <person name="Not F."/>
            <person name="Otillar R."/>
            <person name="Panaud O."/>
            <person name="Pangilinan J."/>
            <person name="Paulsen I."/>
            <person name="Piegu B."/>
            <person name="Poliakov A."/>
            <person name="Robbens S."/>
            <person name="Schmutz J."/>
            <person name="Toulza E."/>
            <person name="Wyss T."/>
            <person name="Zelensky A."/>
            <person name="Zhou K."/>
            <person name="Armbrust E.V."/>
            <person name="Bhattacharya D."/>
            <person name="Goodenough U.W."/>
            <person name="Van de Peer Y."/>
            <person name="Grigoriev I.V."/>
        </authorList>
    </citation>
    <scope>NUCLEOTIDE SEQUENCE [LARGE SCALE GENOMIC DNA]</scope>
    <source>
        <strain evidence="12">RCC299 / NOUM17</strain>
    </source>
</reference>
<dbReference type="SMART" id="SM00761">
    <property type="entry name" value="HDAC_interact"/>
    <property type="match status" value="1"/>
</dbReference>
<accession>C1FDG5</accession>
<dbReference type="InParanoid" id="C1FDG5"/>
<dbReference type="InterPro" id="IPR031693">
    <property type="entry name" value="Sin3_C"/>
</dbReference>
<dbReference type="STRING" id="296587.C1FDG5"/>
<dbReference type="FunCoup" id="C1FDG5">
    <property type="interactions" value="1832"/>
</dbReference>
<dbReference type="AlphaFoldDB" id="C1FDG5"/>
<feature type="region of interest" description="Disordered" evidence="9">
    <location>
        <begin position="1182"/>
        <end position="1215"/>
    </location>
</feature>
<evidence type="ECO:0000256" key="1">
    <source>
        <dbReference type="ARBA" id="ARBA00004123"/>
    </source>
</evidence>
<dbReference type="Gene3D" id="1.20.1160.11">
    <property type="entry name" value="Paired amphipathic helix"/>
    <property type="match status" value="3"/>
</dbReference>
<dbReference type="FunFam" id="1.20.1160.11:FF:000001">
    <property type="entry name" value="Paired amphipathic helix protein Sin3"/>
    <property type="match status" value="1"/>
</dbReference>
<keyword evidence="8" id="KW-0175">Coiled coil</keyword>
<evidence type="ECO:0000256" key="6">
    <source>
        <dbReference type="ARBA" id="ARBA00023242"/>
    </source>
</evidence>
<feature type="domain" description="Histone deacetylase interacting" evidence="10">
    <location>
        <begin position="359"/>
        <end position="459"/>
    </location>
</feature>
<dbReference type="GO" id="GO:0000118">
    <property type="term" value="C:histone deacetylase complex"/>
    <property type="evidence" value="ECO:0007669"/>
    <property type="project" value="TreeGrafter"/>
</dbReference>
<dbReference type="KEGG" id="mis:MICPUN_55021"/>
<dbReference type="OrthoDB" id="10265969at2759"/>
<dbReference type="InterPro" id="IPR013194">
    <property type="entry name" value="HDAC_interact_dom"/>
</dbReference>
<proteinExistence type="predicted"/>
<evidence type="ECO:0000256" key="7">
    <source>
        <dbReference type="PROSITE-ProRule" id="PRU00810"/>
    </source>
</evidence>
<evidence type="ECO:0000256" key="4">
    <source>
        <dbReference type="ARBA" id="ARBA00023015"/>
    </source>
</evidence>
<dbReference type="GO" id="GO:0003714">
    <property type="term" value="F:transcription corepressor activity"/>
    <property type="evidence" value="ECO:0007669"/>
    <property type="project" value="InterPro"/>
</dbReference>
<dbReference type="PANTHER" id="PTHR12346">
    <property type="entry name" value="SIN3B-RELATED"/>
    <property type="match status" value="1"/>
</dbReference>
<keyword evidence="3" id="KW-0677">Repeat</keyword>
<dbReference type="FunFam" id="1.20.1160.11:FF:000003">
    <property type="entry name" value="Paired amphipathic helix SIN3-like protein"/>
    <property type="match status" value="1"/>
</dbReference>
<keyword evidence="4" id="KW-0805">Transcription regulation</keyword>
<dbReference type="eggNOG" id="KOG4204">
    <property type="taxonomic scope" value="Eukaryota"/>
</dbReference>
<keyword evidence="2" id="KW-0678">Repressor</keyword>
<dbReference type="InterPro" id="IPR003822">
    <property type="entry name" value="PAH"/>
</dbReference>
<evidence type="ECO:0000256" key="5">
    <source>
        <dbReference type="ARBA" id="ARBA00023163"/>
    </source>
</evidence>
<dbReference type="PROSITE" id="PS51477">
    <property type="entry name" value="PAH"/>
    <property type="match status" value="3"/>
</dbReference>
<name>C1FDG5_MICCC</name>
<feature type="compositionally biased region" description="Basic and acidic residues" evidence="9">
    <location>
        <begin position="1185"/>
        <end position="1203"/>
    </location>
</feature>
<dbReference type="PANTHER" id="PTHR12346:SF0">
    <property type="entry name" value="SIN3A, ISOFORM G"/>
    <property type="match status" value="1"/>
</dbReference>
<dbReference type="FunFam" id="1.20.1160.11:FF:000002">
    <property type="entry name" value="Paired amphipathic helix protein SIN3"/>
    <property type="match status" value="1"/>
</dbReference>
<dbReference type="InterPro" id="IPR039774">
    <property type="entry name" value="Sin3-like"/>
</dbReference>
<keyword evidence="12" id="KW-1185">Reference proteome</keyword>
<feature type="coiled-coil region" evidence="8">
    <location>
        <begin position="20"/>
        <end position="47"/>
    </location>
</feature>
<sequence length="1215" mass="138058">MKRQSTPAGQKASTDDALRKQEALTYLRELKERLKDKKDTYDEFLEIMKEFKAQRIDTEGVIKRVKTIFKGHRDLILGFNQFLPKGHEIRVEDVDREEREEAERAKAAAGSVPPVKPQVEFVHAISYVNKIKTRFANDERVYKAFLEILNMYRKNLKTIGQVYDEVASLFKSHNDLLEEFTYFLPDFSTPAAGKKAATGKTLRGKSAFTSGQHSGALKRKGKGEKGITPEAPPPENREEDRKTAASLAKELSFFERVKARLRNRESYNELIKCLNIFNSEVISKMELQSLVWDILGRHPDLYSGFSEFLARCESMDFELLESGKGKDGKLSVKELQKLKIISAREKFLSRPISELDLSACERCGPSYRLLPKDYPKAPASARTSLCQEHLNDNWVSVTSGSEDYSFKAMRKNQYEEALFRCEDDRFELDMVLETTAVTICALQPIIDKLNAMPSDEASQFRIPEGTLSPIHLRTIERLYGIGTDRGSDIRRMILDYPSATAHVVMARLKQKDAEWKQIKTELTPVWVDVYEKNYNKSLDHRSFYFKQTDKKALSAKGMTGEIKEVWEKKKHSEDIISRSNDVTSAACNISPDLTFTYADRTVHDDIYAVLKFCTHEMMNSDHAERVMNTWRIFMEPFFGITRKDPEGDYYDDSAEQAALFVHGFDDDDDGDDDAGDVDDDDDDIDGEDAGNGDGDDDGKNRDKILSAEGVVTHGSNEPTQPAFGDNDARNPELLTSNESNLLKLKNAEWSDEQGEKSCDDSSSKHAYSSCNPLSGTTRTTLNGLEYSCSTHETLGEGPIFYGHDGFYLLFRLHQHLYERLATARVSAFSMSQQFGQTANPAESRTARERSIHNDFLRLLFKLLNGTIESSNFEDECRILLGANSYLLFTLDKLIYKIVKQVQSLLADEMASKLLQLFDYERTRKDGFSEHIYHANANVLLLDESCYRFSSFDRGKRLTLQLRDTSLDKADLPAGTMDAQFHGYLGRFLHASIQPDEILSKSWLDQSDRPPVYLRRTKLNVQPFDRKDEDSAFLADKCADVVFNSLECKVSCSNSKISYVLDTEDIFYRKSVRWAGRAVHKRIQHRKVMESKFRQWLNTQIPSSVKILGTDPLSMLPQASTPSTEIINNDNETNKSATFPFPGIAVEVAKDHSRQVQHEVRSPDGGDGNKLETQVGAADILFKDPGQTDKDHFEEPKFDPDQHTVPDATELDWGIK</sequence>
<feature type="region of interest" description="Disordered" evidence="9">
    <location>
        <begin position="663"/>
        <end position="733"/>
    </location>
</feature>
<dbReference type="GeneID" id="8250448"/>
<feature type="region of interest" description="Disordered" evidence="9">
    <location>
        <begin position="747"/>
        <end position="768"/>
    </location>
</feature>
<keyword evidence="5" id="KW-0804">Transcription</keyword>
<feature type="compositionally biased region" description="Basic and acidic residues" evidence="9">
    <location>
        <begin position="747"/>
        <end position="763"/>
    </location>
</feature>
<feature type="compositionally biased region" description="Acidic residues" evidence="9">
    <location>
        <begin position="665"/>
        <end position="696"/>
    </location>
</feature>
<evidence type="ECO:0000256" key="9">
    <source>
        <dbReference type="SAM" id="MobiDB-lite"/>
    </source>
</evidence>
<dbReference type="GO" id="GO:0000785">
    <property type="term" value="C:chromatin"/>
    <property type="evidence" value="ECO:0007669"/>
    <property type="project" value="TreeGrafter"/>
</dbReference>
<dbReference type="Proteomes" id="UP000002009">
    <property type="component" value="Chromosome 1"/>
</dbReference>
<dbReference type="RefSeq" id="XP_002507128.1">
    <property type="nucleotide sequence ID" value="XM_002507082.1"/>
</dbReference>
<evidence type="ECO:0000259" key="10">
    <source>
        <dbReference type="SMART" id="SM00761"/>
    </source>
</evidence>
<evidence type="ECO:0000256" key="2">
    <source>
        <dbReference type="ARBA" id="ARBA00022491"/>
    </source>
</evidence>
<dbReference type="Pfam" id="PF08295">
    <property type="entry name" value="Sin3_corepress"/>
    <property type="match status" value="1"/>
</dbReference>
<keyword evidence="6 7" id="KW-0539">Nucleus</keyword>
<dbReference type="GO" id="GO:0000122">
    <property type="term" value="P:negative regulation of transcription by RNA polymerase II"/>
    <property type="evidence" value="ECO:0007669"/>
    <property type="project" value="TreeGrafter"/>
</dbReference>
<dbReference type="Pfam" id="PF16879">
    <property type="entry name" value="Sin3a_C"/>
    <property type="match status" value="1"/>
</dbReference>
<protein>
    <submittedName>
        <fullName evidence="11">SIN3 component of histone deacetylase complex</fullName>
    </submittedName>
</protein>
<dbReference type="OMA" id="GLCRDAH"/>
<evidence type="ECO:0000256" key="8">
    <source>
        <dbReference type="SAM" id="Coils"/>
    </source>
</evidence>